<proteinExistence type="inferred from homology"/>
<accession>A0A7W8HJ93</accession>
<protein>
    <submittedName>
        <fullName evidence="9">Putative PurR-regulated permease PerM</fullName>
    </submittedName>
</protein>
<keyword evidence="5 8" id="KW-0812">Transmembrane</keyword>
<feature type="transmembrane region" description="Helical" evidence="8">
    <location>
        <begin position="31"/>
        <end position="63"/>
    </location>
</feature>
<evidence type="ECO:0000256" key="8">
    <source>
        <dbReference type="SAM" id="Phobius"/>
    </source>
</evidence>
<keyword evidence="10" id="KW-1185">Reference proteome</keyword>
<name>A0A7W8HJ93_9BURK</name>
<feature type="transmembrane region" description="Helical" evidence="8">
    <location>
        <begin position="239"/>
        <end position="261"/>
    </location>
</feature>
<reference evidence="9 10" key="1">
    <citation type="submission" date="2020-08" db="EMBL/GenBank/DDBJ databases">
        <title>Genomic Encyclopedia of Type Strains, Phase IV (KMG-IV): sequencing the most valuable type-strain genomes for metagenomic binning, comparative biology and taxonomic classification.</title>
        <authorList>
            <person name="Goeker M."/>
        </authorList>
    </citation>
    <scope>NUCLEOTIDE SEQUENCE [LARGE SCALE GENOMIC DNA]</scope>
    <source>
        <strain evidence="9 10">DSM 29781</strain>
    </source>
</reference>
<evidence type="ECO:0000256" key="6">
    <source>
        <dbReference type="ARBA" id="ARBA00022989"/>
    </source>
</evidence>
<dbReference type="RefSeq" id="WP_183967851.1">
    <property type="nucleotide sequence ID" value="NZ_BAABEW010000025.1"/>
</dbReference>
<dbReference type="Proteomes" id="UP000532440">
    <property type="component" value="Unassembled WGS sequence"/>
</dbReference>
<evidence type="ECO:0000256" key="4">
    <source>
        <dbReference type="ARBA" id="ARBA00022475"/>
    </source>
</evidence>
<keyword evidence="7 8" id="KW-0472">Membrane</keyword>
<comment type="subcellular location">
    <subcellularLocation>
        <location evidence="1">Cell membrane</location>
        <topology evidence="1">Multi-pass membrane protein</topology>
    </subcellularLocation>
</comment>
<dbReference type="EMBL" id="JACHGB010000004">
    <property type="protein sequence ID" value="MBB5272436.1"/>
    <property type="molecule type" value="Genomic_DNA"/>
</dbReference>
<dbReference type="Pfam" id="PF01594">
    <property type="entry name" value="AI-2E_transport"/>
    <property type="match status" value="1"/>
</dbReference>
<feature type="transmembrane region" description="Helical" evidence="8">
    <location>
        <begin position="338"/>
        <end position="359"/>
    </location>
</feature>
<dbReference type="PANTHER" id="PTHR21716">
    <property type="entry name" value="TRANSMEMBRANE PROTEIN"/>
    <property type="match status" value="1"/>
</dbReference>
<keyword evidence="3" id="KW-0813">Transport</keyword>
<dbReference type="GO" id="GO:0005886">
    <property type="term" value="C:plasma membrane"/>
    <property type="evidence" value="ECO:0007669"/>
    <property type="project" value="UniProtKB-SubCell"/>
</dbReference>
<evidence type="ECO:0000256" key="7">
    <source>
        <dbReference type="ARBA" id="ARBA00023136"/>
    </source>
</evidence>
<evidence type="ECO:0000313" key="9">
    <source>
        <dbReference type="EMBL" id="MBB5272436.1"/>
    </source>
</evidence>
<comment type="caution">
    <text evidence="9">The sequence shown here is derived from an EMBL/GenBank/DDBJ whole genome shotgun (WGS) entry which is preliminary data.</text>
</comment>
<keyword evidence="6 8" id="KW-1133">Transmembrane helix</keyword>
<evidence type="ECO:0000256" key="5">
    <source>
        <dbReference type="ARBA" id="ARBA00022692"/>
    </source>
</evidence>
<sequence length="384" mass="40985">MSEQQAPATEAPASPGGAALPPSIGVRNTSLVLLAVLASVTMLRLGSPVFIPVLLGLLFSYALSPVTARLERLRIPRALAAALVILGLIGGVSALVWSLEDDAVDLVEALPDSASKLREVLRPQPGAPQGSIEKVQKAAEQLEQAAEETGGAQSTVRRGVTRVQIEKPRFNVKDYLWPGTLGLLGMIGQTVMICFITYFLLAGGSEFRRKLVRIAGPTFARRKITVKVLDEIAAQIQRYLLVQIYTSAAVGLATWLVFWWIGLEQAAVWGVMAAVVNLVPYVGAIALTGGATLAGFVQFGSVEMALVVGGAALVIQSIEGYVLTPWLTSRTSRMSPVVIFVSVLAWGWLWGIPGMLLAIPIMMGLKAVCDHIEDLRPISELLGD</sequence>
<evidence type="ECO:0000313" key="10">
    <source>
        <dbReference type="Proteomes" id="UP000532440"/>
    </source>
</evidence>
<feature type="transmembrane region" description="Helical" evidence="8">
    <location>
        <begin position="299"/>
        <end position="318"/>
    </location>
</feature>
<evidence type="ECO:0000256" key="3">
    <source>
        <dbReference type="ARBA" id="ARBA00022448"/>
    </source>
</evidence>
<organism evidence="9 10">
    <name type="scientific">Quisquiliibacterium transsilvanicum</name>
    <dbReference type="NCBI Taxonomy" id="1549638"/>
    <lineage>
        <taxon>Bacteria</taxon>
        <taxon>Pseudomonadati</taxon>
        <taxon>Pseudomonadota</taxon>
        <taxon>Betaproteobacteria</taxon>
        <taxon>Burkholderiales</taxon>
        <taxon>Burkholderiaceae</taxon>
        <taxon>Quisquiliibacterium</taxon>
    </lineage>
</organism>
<feature type="transmembrane region" description="Helical" evidence="8">
    <location>
        <begin position="175"/>
        <end position="201"/>
    </location>
</feature>
<dbReference type="AlphaFoldDB" id="A0A7W8HJ93"/>
<evidence type="ECO:0000256" key="2">
    <source>
        <dbReference type="ARBA" id="ARBA00009773"/>
    </source>
</evidence>
<evidence type="ECO:0000256" key="1">
    <source>
        <dbReference type="ARBA" id="ARBA00004651"/>
    </source>
</evidence>
<comment type="similarity">
    <text evidence="2">Belongs to the autoinducer-2 exporter (AI-2E) (TC 2.A.86) family.</text>
</comment>
<gene>
    <name evidence="9" type="ORF">HNQ70_002450</name>
</gene>
<keyword evidence="4" id="KW-1003">Cell membrane</keyword>
<dbReference type="PANTHER" id="PTHR21716:SF53">
    <property type="entry name" value="PERMEASE PERM-RELATED"/>
    <property type="match status" value="1"/>
</dbReference>
<dbReference type="InterPro" id="IPR002549">
    <property type="entry name" value="AI-2E-like"/>
</dbReference>
<feature type="transmembrane region" description="Helical" evidence="8">
    <location>
        <begin position="75"/>
        <end position="97"/>
    </location>
</feature>